<protein>
    <submittedName>
        <fullName evidence="5">ATP-binding cassette domain-containing protein</fullName>
    </submittedName>
</protein>
<dbReference type="GO" id="GO:0044874">
    <property type="term" value="P:lipoprotein localization to outer membrane"/>
    <property type="evidence" value="ECO:0007669"/>
    <property type="project" value="TreeGrafter"/>
</dbReference>
<dbReference type="InterPro" id="IPR003439">
    <property type="entry name" value="ABC_transporter-like_ATP-bd"/>
</dbReference>
<dbReference type="InterPro" id="IPR027417">
    <property type="entry name" value="P-loop_NTPase"/>
</dbReference>
<dbReference type="Proteomes" id="UP000477739">
    <property type="component" value="Unassembled WGS sequence"/>
</dbReference>
<dbReference type="AlphaFoldDB" id="A0A6L6INC6"/>
<evidence type="ECO:0000313" key="5">
    <source>
        <dbReference type="EMBL" id="MTH46253.1"/>
    </source>
</evidence>
<dbReference type="GO" id="GO:0016887">
    <property type="term" value="F:ATP hydrolysis activity"/>
    <property type="evidence" value="ECO:0007669"/>
    <property type="project" value="InterPro"/>
</dbReference>
<proteinExistence type="inferred from homology"/>
<evidence type="ECO:0000259" key="4">
    <source>
        <dbReference type="PROSITE" id="PS50893"/>
    </source>
</evidence>
<evidence type="ECO:0000256" key="2">
    <source>
        <dbReference type="ARBA" id="ARBA00022741"/>
    </source>
</evidence>
<dbReference type="OrthoDB" id="5675710at2"/>
<dbReference type="Pfam" id="PF00005">
    <property type="entry name" value="ABC_tran"/>
    <property type="match status" value="1"/>
</dbReference>
<dbReference type="GO" id="GO:0022857">
    <property type="term" value="F:transmembrane transporter activity"/>
    <property type="evidence" value="ECO:0007669"/>
    <property type="project" value="TreeGrafter"/>
</dbReference>
<dbReference type="GO" id="GO:0005524">
    <property type="term" value="F:ATP binding"/>
    <property type="evidence" value="ECO:0007669"/>
    <property type="project" value="UniProtKB-KW"/>
</dbReference>
<reference evidence="5 6" key="1">
    <citation type="submission" date="2019-11" db="EMBL/GenBank/DDBJ databases">
        <title>Escherichia alba sp. nov. isolated from the gut of plastic-eating superworms Zophobas atratus.</title>
        <authorList>
            <person name="Yang Y."/>
        </authorList>
    </citation>
    <scope>NUCLEOTIDE SEQUENCE [LARGE SCALE GENOMIC DNA]</scope>
    <source>
        <strain evidence="6">BIT-B35</strain>
    </source>
</reference>
<dbReference type="PROSITE" id="PS50893">
    <property type="entry name" value="ABC_TRANSPORTER_2"/>
    <property type="match status" value="1"/>
</dbReference>
<comment type="similarity">
    <text evidence="1">Belongs to the ABC transporter superfamily.</text>
</comment>
<dbReference type="InterPro" id="IPR015854">
    <property type="entry name" value="ABC_transpr_LolD-like"/>
</dbReference>
<dbReference type="GO" id="GO:0089705">
    <property type="term" value="P:protein localization to outer membrane"/>
    <property type="evidence" value="ECO:0007669"/>
    <property type="project" value="TreeGrafter"/>
</dbReference>
<dbReference type="GO" id="GO:0005886">
    <property type="term" value="C:plasma membrane"/>
    <property type="evidence" value="ECO:0007669"/>
    <property type="project" value="TreeGrafter"/>
</dbReference>
<comment type="caution">
    <text evidence="5">The sequence shown here is derived from an EMBL/GenBank/DDBJ whole genome shotgun (WGS) entry which is preliminary data.</text>
</comment>
<gene>
    <name evidence="5" type="ORF">GJV78_08315</name>
</gene>
<evidence type="ECO:0000256" key="1">
    <source>
        <dbReference type="ARBA" id="ARBA00005417"/>
    </source>
</evidence>
<accession>A0A6L6INC6</accession>
<keyword evidence="2" id="KW-0547">Nucleotide-binding</keyword>
<evidence type="ECO:0000256" key="3">
    <source>
        <dbReference type="ARBA" id="ARBA00022840"/>
    </source>
</evidence>
<organism evidence="5 6">
    <name type="scientific">Intestinirhabdus alba</name>
    <dbReference type="NCBI Taxonomy" id="2899544"/>
    <lineage>
        <taxon>Bacteria</taxon>
        <taxon>Pseudomonadati</taxon>
        <taxon>Pseudomonadota</taxon>
        <taxon>Gammaproteobacteria</taxon>
        <taxon>Enterobacterales</taxon>
        <taxon>Enterobacteriaceae</taxon>
        <taxon>Intestinirhabdus</taxon>
    </lineage>
</organism>
<dbReference type="EMBL" id="WMJZ01000009">
    <property type="protein sequence ID" value="MTH46253.1"/>
    <property type="molecule type" value="Genomic_DNA"/>
</dbReference>
<keyword evidence="6" id="KW-1185">Reference proteome</keyword>
<dbReference type="PANTHER" id="PTHR24220">
    <property type="entry name" value="IMPORT ATP-BINDING PROTEIN"/>
    <property type="match status" value="1"/>
</dbReference>
<keyword evidence="3 5" id="KW-0067">ATP-binding</keyword>
<dbReference type="Gene3D" id="3.40.50.300">
    <property type="entry name" value="P-loop containing nucleotide triphosphate hydrolases"/>
    <property type="match status" value="1"/>
</dbReference>
<name>A0A6L6INC6_9ENTR</name>
<feature type="domain" description="ABC transporter" evidence="4">
    <location>
        <begin position="2"/>
        <end position="239"/>
    </location>
</feature>
<dbReference type="SMART" id="SM00382">
    <property type="entry name" value="AAA"/>
    <property type="match status" value="1"/>
</dbReference>
<dbReference type="SUPFAM" id="SSF52540">
    <property type="entry name" value="P-loop containing nucleoside triphosphate hydrolases"/>
    <property type="match status" value="1"/>
</dbReference>
<dbReference type="RefSeq" id="WP_155107892.1">
    <property type="nucleotide sequence ID" value="NZ_WMJZ01000009.1"/>
</dbReference>
<dbReference type="InterPro" id="IPR003593">
    <property type="entry name" value="AAA+_ATPase"/>
</dbReference>
<dbReference type="PANTHER" id="PTHR24220:SF689">
    <property type="entry name" value="LIPOPROTEIN-RELEASING SYSTEM ATP-BINDING PROTEIN LOLD"/>
    <property type="match status" value="1"/>
</dbReference>
<sequence>MLRIDELAVVRGKGAHAHRVYLPQLRLRSGQVVAVTGESGCGKSTLLEAIGLLLRPEGVARFELGDAARRVDIAALLNADRQAGLADVRARRLGFVLQNGGLLPYLTVRDNIRLPGQLLGATPDQALLARVITALKLEPLLAKYPSQLSFGERQRTAFARAIAHRPELVLADEPTAALDPVNARRLFSLFIDLVRQEGMMALVVCHDRPLVQHFELACLMARPDHDAADRESLPAQAQRGTHFVF</sequence>
<evidence type="ECO:0000313" key="6">
    <source>
        <dbReference type="Proteomes" id="UP000477739"/>
    </source>
</evidence>